<comment type="caution">
    <text evidence="3">The sequence shown here is derived from an EMBL/GenBank/DDBJ whole genome shotgun (WGS) entry which is preliminary data.</text>
</comment>
<reference evidence="3" key="1">
    <citation type="submission" date="2023-04" db="EMBL/GenBank/DDBJ databases">
        <title>Phytophthora fragariaefolia NBRC 109709.</title>
        <authorList>
            <person name="Ichikawa N."/>
            <person name="Sato H."/>
            <person name="Tonouchi N."/>
        </authorList>
    </citation>
    <scope>NUCLEOTIDE SEQUENCE</scope>
    <source>
        <strain evidence="3">NBRC 109709</strain>
    </source>
</reference>
<keyword evidence="4" id="KW-1185">Reference proteome</keyword>
<organism evidence="3 4">
    <name type="scientific">Phytophthora fragariaefolia</name>
    <dbReference type="NCBI Taxonomy" id="1490495"/>
    <lineage>
        <taxon>Eukaryota</taxon>
        <taxon>Sar</taxon>
        <taxon>Stramenopiles</taxon>
        <taxon>Oomycota</taxon>
        <taxon>Peronosporomycetes</taxon>
        <taxon>Peronosporales</taxon>
        <taxon>Peronosporaceae</taxon>
        <taxon>Phytophthora</taxon>
    </lineage>
</organism>
<name>A0A9W6X9B0_9STRA</name>
<protein>
    <submittedName>
        <fullName evidence="3">Unnamed protein product</fullName>
    </submittedName>
</protein>
<evidence type="ECO:0000313" key="4">
    <source>
        <dbReference type="Proteomes" id="UP001165121"/>
    </source>
</evidence>
<sequence>MCSTGSVLYGTGIMQYGLFVVLVGACFVTCFEVVVASISEDTVVYGSGGRLLRTSGVGDDARDEKLEGEDRANAFLDWAKSLVKAKKPAPDSVSAPGLKSAQDLKRTFPSPPVADKLVRSKSLELKKAKEMAKTLRRSESAKFGVPLDQIAPKSSTAIDKDLRQIYKMNAEYTQLRTALDQVVQKTSVNGRDLQQIYKTERNPDDIVRVFKLDTKLTKRGTTLKQLKKESKSDRQFREYKLWHSYSKFFKKRNPNWASKFSSS</sequence>
<dbReference type="AlphaFoldDB" id="A0A9W6X9B0"/>
<keyword evidence="2" id="KW-0472">Membrane</keyword>
<feature type="transmembrane region" description="Helical" evidence="2">
    <location>
        <begin position="13"/>
        <end position="35"/>
    </location>
</feature>
<feature type="region of interest" description="Disordered" evidence="1">
    <location>
        <begin position="88"/>
        <end position="107"/>
    </location>
</feature>
<evidence type="ECO:0000313" key="3">
    <source>
        <dbReference type="EMBL" id="GMF33973.1"/>
    </source>
</evidence>
<dbReference type="EMBL" id="BSXT01000776">
    <property type="protein sequence ID" value="GMF33973.1"/>
    <property type="molecule type" value="Genomic_DNA"/>
</dbReference>
<evidence type="ECO:0000256" key="1">
    <source>
        <dbReference type="SAM" id="MobiDB-lite"/>
    </source>
</evidence>
<gene>
    <name evidence="3" type="ORF">Pfra01_000859900</name>
</gene>
<accession>A0A9W6X9B0</accession>
<keyword evidence="2" id="KW-1133">Transmembrane helix</keyword>
<dbReference type="Proteomes" id="UP001165121">
    <property type="component" value="Unassembled WGS sequence"/>
</dbReference>
<evidence type="ECO:0000256" key="2">
    <source>
        <dbReference type="SAM" id="Phobius"/>
    </source>
</evidence>
<keyword evidence="2" id="KW-0812">Transmembrane</keyword>
<proteinExistence type="predicted"/>